<sequence>MDEPLRSSVNVDDMINDARMVAFGDGRWLVAEGGGQGVLRWSVENVQENNGGVNGST</sequence>
<name>A0A4D6NMS3_VIGUN</name>
<organism evidence="1 2">
    <name type="scientific">Vigna unguiculata</name>
    <name type="common">Cowpea</name>
    <dbReference type="NCBI Taxonomy" id="3917"/>
    <lineage>
        <taxon>Eukaryota</taxon>
        <taxon>Viridiplantae</taxon>
        <taxon>Streptophyta</taxon>
        <taxon>Embryophyta</taxon>
        <taxon>Tracheophyta</taxon>
        <taxon>Spermatophyta</taxon>
        <taxon>Magnoliopsida</taxon>
        <taxon>eudicotyledons</taxon>
        <taxon>Gunneridae</taxon>
        <taxon>Pentapetalae</taxon>
        <taxon>rosids</taxon>
        <taxon>fabids</taxon>
        <taxon>Fabales</taxon>
        <taxon>Fabaceae</taxon>
        <taxon>Papilionoideae</taxon>
        <taxon>50 kb inversion clade</taxon>
        <taxon>NPAAA clade</taxon>
        <taxon>indigoferoid/millettioid clade</taxon>
        <taxon>Phaseoleae</taxon>
        <taxon>Vigna</taxon>
    </lineage>
</organism>
<dbReference type="Proteomes" id="UP000501690">
    <property type="component" value="Linkage Group LG11"/>
</dbReference>
<protein>
    <submittedName>
        <fullName evidence="1">Uncharacterized protein</fullName>
    </submittedName>
</protein>
<dbReference type="EMBL" id="CP039355">
    <property type="protein sequence ID" value="QCE13974.1"/>
    <property type="molecule type" value="Genomic_DNA"/>
</dbReference>
<proteinExistence type="predicted"/>
<evidence type="ECO:0000313" key="1">
    <source>
        <dbReference type="EMBL" id="QCE13974.1"/>
    </source>
</evidence>
<evidence type="ECO:0000313" key="2">
    <source>
        <dbReference type="Proteomes" id="UP000501690"/>
    </source>
</evidence>
<accession>A0A4D6NMS3</accession>
<dbReference type="AlphaFoldDB" id="A0A4D6NMS3"/>
<reference evidence="1 2" key="1">
    <citation type="submission" date="2019-04" db="EMBL/GenBank/DDBJ databases">
        <title>An improved genome assembly and genetic linkage map for asparagus bean, Vigna unguiculata ssp. sesquipedialis.</title>
        <authorList>
            <person name="Xia Q."/>
            <person name="Zhang R."/>
            <person name="Dong Y."/>
        </authorList>
    </citation>
    <scope>NUCLEOTIDE SEQUENCE [LARGE SCALE GENOMIC DNA]</scope>
    <source>
        <tissue evidence="1">Leaf</tissue>
    </source>
</reference>
<gene>
    <name evidence="1" type="ORF">DEO72_LG11g972</name>
</gene>
<keyword evidence="2" id="KW-1185">Reference proteome</keyword>